<dbReference type="Proteomes" id="UP000827872">
    <property type="component" value="Linkage Group LG14"/>
</dbReference>
<reference evidence="1" key="1">
    <citation type="submission" date="2021-08" db="EMBL/GenBank/DDBJ databases">
        <title>The first chromosome-level gecko genome reveals the dynamic sex chromosomes of Neotropical dwarf geckos (Sphaerodactylidae: Sphaerodactylus).</title>
        <authorList>
            <person name="Pinto B.J."/>
            <person name="Keating S.E."/>
            <person name="Gamble T."/>
        </authorList>
    </citation>
    <scope>NUCLEOTIDE SEQUENCE</scope>
    <source>
        <strain evidence="1">TG3544</strain>
    </source>
</reference>
<organism evidence="1 2">
    <name type="scientific">Sphaerodactylus townsendi</name>
    <dbReference type="NCBI Taxonomy" id="933632"/>
    <lineage>
        <taxon>Eukaryota</taxon>
        <taxon>Metazoa</taxon>
        <taxon>Chordata</taxon>
        <taxon>Craniata</taxon>
        <taxon>Vertebrata</taxon>
        <taxon>Euteleostomi</taxon>
        <taxon>Lepidosauria</taxon>
        <taxon>Squamata</taxon>
        <taxon>Bifurcata</taxon>
        <taxon>Gekkota</taxon>
        <taxon>Sphaerodactylidae</taxon>
        <taxon>Sphaerodactylus</taxon>
    </lineage>
</organism>
<proteinExistence type="predicted"/>
<evidence type="ECO:0000313" key="1">
    <source>
        <dbReference type="EMBL" id="KAH7989079.1"/>
    </source>
</evidence>
<evidence type="ECO:0000313" key="2">
    <source>
        <dbReference type="Proteomes" id="UP000827872"/>
    </source>
</evidence>
<gene>
    <name evidence="1" type="ORF">K3G42_000812</name>
</gene>
<name>A0ACB8E9Q7_9SAUR</name>
<accession>A0ACB8E9Q7</accession>
<protein>
    <submittedName>
        <fullName evidence="1">Uncharacterized protein</fullName>
    </submittedName>
</protein>
<comment type="caution">
    <text evidence="1">The sequence shown here is derived from an EMBL/GenBank/DDBJ whole genome shotgun (WGS) entry which is preliminary data.</text>
</comment>
<keyword evidence="2" id="KW-1185">Reference proteome</keyword>
<sequence>MAEAEPFIETLPQSPLLVFSGGTTEERQEFHVTYLVPGAGRLHRLRHLRALIVEKDMGAEVLNSGGWGQTVIAGTPIFLVHKRPCGAAGQSPPPPPAGFCRLLASSQQCC</sequence>
<dbReference type="EMBL" id="CM037627">
    <property type="protein sequence ID" value="KAH7989079.1"/>
    <property type="molecule type" value="Genomic_DNA"/>
</dbReference>